<proteinExistence type="inferred from homology"/>
<dbReference type="GO" id="GO:0005886">
    <property type="term" value="C:plasma membrane"/>
    <property type="evidence" value="ECO:0007669"/>
    <property type="project" value="UniProtKB-SubCell"/>
</dbReference>
<reference evidence="10" key="1">
    <citation type="submission" date="2022-06" db="EMBL/GenBank/DDBJ databases">
        <title>Genomic Encyclopedia of Archaeal and Bacterial Type Strains, Phase II (KMG-II): from individual species to whole genera.</title>
        <authorList>
            <person name="Goeker M."/>
        </authorList>
    </citation>
    <scope>NUCLEOTIDE SEQUENCE</scope>
    <source>
        <strain evidence="10">DSM 26652</strain>
    </source>
</reference>
<evidence type="ECO:0000256" key="1">
    <source>
        <dbReference type="ARBA" id="ARBA00004651"/>
    </source>
</evidence>
<protein>
    <submittedName>
        <fullName evidence="10">Membrane protein YcfT</fullName>
    </submittedName>
</protein>
<evidence type="ECO:0000256" key="2">
    <source>
        <dbReference type="ARBA" id="ARBA00007400"/>
    </source>
</evidence>
<evidence type="ECO:0000256" key="7">
    <source>
        <dbReference type="SAM" id="MobiDB-lite"/>
    </source>
</evidence>
<dbReference type="GO" id="GO:0016413">
    <property type="term" value="F:O-acetyltransferase activity"/>
    <property type="evidence" value="ECO:0007669"/>
    <property type="project" value="TreeGrafter"/>
</dbReference>
<feature type="transmembrane region" description="Helical" evidence="8">
    <location>
        <begin position="186"/>
        <end position="205"/>
    </location>
</feature>
<evidence type="ECO:0000256" key="3">
    <source>
        <dbReference type="ARBA" id="ARBA00022475"/>
    </source>
</evidence>
<evidence type="ECO:0000256" key="4">
    <source>
        <dbReference type="ARBA" id="ARBA00022692"/>
    </source>
</evidence>
<organism evidence="10 11">
    <name type="scientific">Promicromonospora thailandica</name>
    <dbReference type="NCBI Taxonomy" id="765201"/>
    <lineage>
        <taxon>Bacteria</taxon>
        <taxon>Bacillati</taxon>
        <taxon>Actinomycetota</taxon>
        <taxon>Actinomycetes</taxon>
        <taxon>Micrococcales</taxon>
        <taxon>Promicromonosporaceae</taxon>
        <taxon>Promicromonospora</taxon>
    </lineage>
</organism>
<dbReference type="Pfam" id="PF01757">
    <property type="entry name" value="Acyl_transf_3"/>
    <property type="match status" value="1"/>
</dbReference>
<accession>A0A9X2JVQ9</accession>
<evidence type="ECO:0000256" key="5">
    <source>
        <dbReference type="ARBA" id="ARBA00022989"/>
    </source>
</evidence>
<dbReference type="PANTHER" id="PTHR40074">
    <property type="entry name" value="O-ACETYLTRANSFERASE WECH"/>
    <property type="match status" value="1"/>
</dbReference>
<dbReference type="AlphaFoldDB" id="A0A9X2JVQ9"/>
<feature type="transmembrane region" description="Helical" evidence="8">
    <location>
        <begin position="240"/>
        <end position="257"/>
    </location>
</feature>
<feature type="transmembrane region" description="Helical" evidence="8">
    <location>
        <begin position="263"/>
        <end position="284"/>
    </location>
</feature>
<name>A0A9X2JVQ9_9MICO</name>
<feature type="transmembrane region" description="Helical" evidence="8">
    <location>
        <begin position="157"/>
        <end position="174"/>
    </location>
</feature>
<comment type="similarity">
    <text evidence="2">Belongs to the acyltransferase 3 family.</text>
</comment>
<dbReference type="PANTHER" id="PTHR40074:SF4">
    <property type="entry name" value="INNER MEMBRANE PROTEIN YCFT"/>
    <property type="match status" value="1"/>
</dbReference>
<keyword evidence="11" id="KW-1185">Reference proteome</keyword>
<keyword evidence="6 8" id="KW-0472">Membrane</keyword>
<keyword evidence="4 8" id="KW-0812">Transmembrane</keyword>
<dbReference type="EMBL" id="JAMTCS010000004">
    <property type="protein sequence ID" value="MCP2264363.1"/>
    <property type="molecule type" value="Genomic_DNA"/>
</dbReference>
<feature type="transmembrane region" description="Helical" evidence="8">
    <location>
        <begin position="332"/>
        <end position="353"/>
    </location>
</feature>
<evidence type="ECO:0000256" key="6">
    <source>
        <dbReference type="ARBA" id="ARBA00023136"/>
    </source>
</evidence>
<sequence length="400" mass="42790">MTAPSSAPSGATTSSSGPAAETIQIPVVAPAAAKKPRAGWADVAKGVCILLVVLWHVIMKMYLTIDWHLPVPLPGLWGAFGDMLLPLRMPVFFMISGMFALSATARPWSVVARSRIARFYYLYLLWFVVHTTVLAMVPDFDTLAAHSALDVLEQITITPTNLWYLFALALYFVIAKVTRKLPTWAVLVPALALSAIASAGLLAAPGNRGQLYQNLFFFLLGLRFRPLVERWAQVATLRHVVVGGVVYGAAMVAIQVLDLKFVFGVWPAVCLLAVALGVAVAVQLDRLRRVGPMLARLGQQTLPIYVIHMPLLALVTAAVVGPFSAVGTAPQLVLAVVLPVVLTALLASVCLTLHSWLMSAGATWLFDLPAFSRRARRGSPATTAGSPARPDPGPGAAGTY</sequence>
<gene>
    <name evidence="10" type="ORF">APR03_001699</name>
</gene>
<dbReference type="InterPro" id="IPR002656">
    <property type="entry name" value="Acyl_transf_3_dom"/>
</dbReference>
<evidence type="ECO:0000313" key="11">
    <source>
        <dbReference type="Proteomes" id="UP001139493"/>
    </source>
</evidence>
<feature type="domain" description="Acyltransferase 3" evidence="9">
    <location>
        <begin position="40"/>
        <end position="346"/>
    </location>
</feature>
<dbReference type="GO" id="GO:0009246">
    <property type="term" value="P:enterobacterial common antigen biosynthetic process"/>
    <property type="evidence" value="ECO:0007669"/>
    <property type="project" value="TreeGrafter"/>
</dbReference>
<evidence type="ECO:0000313" key="10">
    <source>
        <dbReference type="EMBL" id="MCP2264363.1"/>
    </source>
</evidence>
<keyword evidence="3" id="KW-1003">Cell membrane</keyword>
<comment type="subcellular location">
    <subcellularLocation>
        <location evidence="1">Cell membrane</location>
        <topology evidence="1">Multi-pass membrane protein</topology>
    </subcellularLocation>
</comment>
<dbReference type="Proteomes" id="UP001139493">
    <property type="component" value="Unassembled WGS sequence"/>
</dbReference>
<keyword evidence="5 8" id="KW-1133">Transmembrane helix</keyword>
<evidence type="ECO:0000259" key="9">
    <source>
        <dbReference type="Pfam" id="PF01757"/>
    </source>
</evidence>
<comment type="caution">
    <text evidence="10">The sequence shown here is derived from an EMBL/GenBank/DDBJ whole genome shotgun (WGS) entry which is preliminary data.</text>
</comment>
<feature type="region of interest" description="Disordered" evidence="7">
    <location>
        <begin position="377"/>
        <end position="400"/>
    </location>
</feature>
<feature type="transmembrane region" description="Helical" evidence="8">
    <location>
        <begin position="85"/>
        <end position="108"/>
    </location>
</feature>
<feature type="transmembrane region" description="Helical" evidence="8">
    <location>
        <begin position="43"/>
        <end position="65"/>
    </location>
</feature>
<feature type="transmembrane region" description="Helical" evidence="8">
    <location>
        <begin position="120"/>
        <end position="137"/>
    </location>
</feature>
<dbReference type="RefSeq" id="WP_253834648.1">
    <property type="nucleotide sequence ID" value="NZ_JAMTCS010000004.1"/>
</dbReference>
<feature type="transmembrane region" description="Helical" evidence="8">
    <location>
        <begin position="305"/>
        <end position="326"/>
    </location>
</feature>
<evidence type="ECO:0000256" key="8">
    <source>
        <dbReference type="SAM" id="Phobius"/>
    </source>
</evidence>